<dbReference type="Proteomes" id="UP000626109">
    <property type="component" value="Unassembled WGS sequence"/>
</dbReference>
<evidence type="ECO:0000313" key="3">
    <source>
        <dbReference type="Proteomes" id="UP000626109"/>
    </source>
</evidence>
<gene>
    <name evidence="2" type="ORF">PGLA2088_LOCUS7289</name>
</gene>
<dbReference type="AlphaFoldDB" id="A0A813IA04"/>
<reference evidence="2" key="1">
    <citation type="submission" date="2021-02" db="EMBL/GenBank/DDBJ databases">
        <authorList>
            <person name="Dougan E. K."/>
            <person name="Rhodes N."/>
            <person name="Thang M."/>
            <person name="Chan C."/>
        </authorList>
    </citation>
    <scope>NUCLEOTIDE SEQUENCE</scope>
</reference>
<accession>A0A813IA04</accession>
<evidence type="ECO:0000259" key="1">
    <source>
        <dbReference type="Pfam" id="PF09353"/>
    </source>
</evidence>
<comment type="caution">
    <text evidence="2">The sequence shown here is derived from an EMBL/GenBank/DDBJ whole genome shotgun (WGS) entry which is preliminary data.</text>
</comment>
<organism evidence="2 3">
    <name type="scientific">Polarella glacialis</name>
    <name type="common">Dinoflagellate</name>
    <dbReference type="NCBI Taxonomy" id="89957"/>
    <lineage>
        <taxon>Eukaryota</taxon>
        <taxon>Sar</taxon>
        <taxon>Alveolata</taxon>
        <taxon>Dinophyceae</taxon>
        <taxon>Suessiales</taxon>
        <taxon>Suessiaceae</taxon>
        <taxon>Polarella</taxon>
    </lineage>
</organism>
<evidence type="ECO:0000313" key="2">
    <source>
        <dbReference type="EMBL" id="CAE8649296.1"/>
    </source>
</evidence>
<dbReference type="InterPro" id="IPR018962">
    <property type="entry name" value="DUF1995"/>
</dbReference>
<protein>
    <recommendedName>
        <fullName evidence="1">DUF1995 domain-containing protein</fullName>
    </recommendedName>
</protein>
<dbReference type="InterPro" id="IPR044687">
    <property type="entry name" value="LPA3"/>
</dbReference>
<dbReference type="PANTHER" id="PTHR34051:SF2">
    <property type="entry name" value="PROTEIN LPA3"/>
    <property type="match status" value="1"/>
</dbReference>
<feature type="non-terminal residue" evidence="2">
    <location>
        <position position="399"/>
    </location>
</feature>
<feature type="domain" description="DUF1995" evidence="1">
    <location>
        <begin position="27"/>
        <end position="329"/>
    </location>
</feature>
<proteinExistence type="predicted"/>
<dbReference type="PANTHER" id="PTHR34051">
    <property type="entry name" value="PROTEIN LOW PSII ACCUMULATION 3, CHLOROPLASTIC"/>
    <property type="match status" value="1"/>
</dbReference>
<sequence length="399" mass="46034">SIDKRMMPPAPDPWVLDDEGRKIFPWPKSFAEIVQTSAFSALNLITEGETRIEIDFPPLPLADLDWNTCDVSETRVVDANIQHAIAFSKLLIKDPRPFPKLDPVQAMESAGAGAAPQAPDQIAELLERRFKKRPDGESRRTVRVLFPNKLDMLRARDIHYEKWKKMDRPELLRRGHYAEVNEEAWPGPFEDVFVYIIAQEAAELPKIRNYVEKADAVAVKQGRVLRHVIFNLNLNKLRSDIQFYKTIVPFKPGLATPKVHYDFFATFRNAYLIRFGKYTMSVLRDPYNINYVGASYHAHPSPWQVFMQDEGDGTYRTVDVQMLRPSLLALKRKLQRAFGLRRDAGLPEDPVNDDVYRPTNEKAGTILKPVEQVAREGFGAEQWWEMEFVEECSTKWRMA</sequence>
<dbReference type="Pfam" id="PF09353">
    <property type="entry name" value="DUF1995"/>
    <property type="match status" value="1"/>
</dbReference>
<dbReference type="EMBL" id="CAJNNW010007477">
    <property type="protein sequence ID" value="CAE8649296.1"/>
    <property type="molecule type" value="Genomic_DNA"/>
</dbReference>
<name>A0A813IA04_POLGL</name>